<proteinExistence type="predicted"/>
<dbReference type="InterPro" id="IPR038261">
    <property type="entry name" value="GPP34-like_sf"/>
</dbReference>
<protein>
    <submittedName>
        <fullName evidence="5">GPP34 family phosphoprotein</fullName>
    </submittedName>
</protein>
<evidence type="ECO:0000256" key="3">
    <source>
        <dbReference type="ARBA" id="ARBA00023121"/>
    </source>
</evidence>
<organism evidence="5 6">
    <name type="scientific">Rhodococcus rhodnii</name>
    <dbReference type="NCBI Taxonomy" id="38312"/>
    <lineage>
        <taxon>Bacteria</taxon>
        <taxon>Bacillati</taxon>
        <taxon>Actinomycetota</taxon>
        <taxon>Actinomycetes</taxon>
        <taxon>Mycobacteriales</taxon>
        <taxon>Nocardiaceae</taxon>
        <taxon>Rhodococcus</taxon>
    </lineage>
</organism>
<comment type="subcellular location">
    <subcellularLocation>
        <location evidence="1">Golgi apparatus membrane</location>
        <topology evidence="1">Peripheral membrane protein</topology>
        <orientation evidence="1">Cytoplasmic side</orientation>
    </subcellularLocation>
</comment>
<evidence type="ECO:0000313" key="5">
    <source>
        <dbReference type="EMBL" id="TXG88989.1"/>
    </source>
</evidence>
<comment type="caution">
    <text evidence="5">The sequence shown here is derived from an EMBL/GenBank/DDBJ whole genome shotgun (WGS) entry which is preliminary data.</text>
</comment>
<keyword evidence="3" id="KW-0446">Lipid-binding</keyword>
<dbReference type="InterPro" id="IPR008628">
    <property type="entry name" value="GPP34-like"/>
</dbReference>
<dbReference type="Proteomes" id="UP000471120">
    <property type="component" value="Unassembled WGS sequence"/>
</dbReference>
<dbReference type="GO" id="GO:0070273">
    <property type="term" value="F:phosphatidylinositol-4-phosphate binding"/>
    <property type="evidence" value="ECO:0007669"/>
    <property type="project" value="InterPro"/>
</dbReference>
<evidence type="ECO:0000256" key="4">
    <source>
        <dbReference type="ARBA" id="ARBA00023136"/>
    </source>
</evidence>
<dbReference type="Gene3D" id="1.10.3630.10">
    <property type="entry name" value="yeast vps74-n-term truncation variant domain like"/>
    <property type="match status" value="1"/>
</dbReference>
<accession>A0A6P2C8D7</accession>
<dbReference type="GO" id="GO:0012505">
    <property type="term" value="C:endomembrane system"/>
    <property type="evidence" value="ECO:0007669"/>
    <property type="project" value="UniProtKB-ARBA"/>
</dbReference>
<reference evidence="5 6" key="1">
    <citation type="submission" date="2018-07" db="EMBL/GenBank/DDBJ databases">
        <title>Genome sequence of Rhodococcus rhodnii ATCC 35071 from Rhodnius prolixus.</title>
        <authorList>
            <person name="Patel V."/>
            <person name="Vogel K.J."/>
        </authorList>
    </citation>
    <scope>NUCLEOTIDE SEQUENCE [LARGE SCALE GENOMIC DNA]</scope>
    <source>
        <strain evidence="5 6">ATCC 35071</strain>
    </source>
</reference>
<dbReference type="AlphaFoldDB" id="A0A6P2C8D7"/>
<evidence type="ECO:0000256" key="2">
    <source>
        <dbReference type="ARBA" id="ARBA00023034"/>
    </source>
</evidence>
<evidence type="ECO:0000313" key="6">
    <source>
        <dbReference type="Proteomes" id="UP000471120"/>
    </source>
</evidence>
<dbReference type="RefSeq" id="WP_010836878.1">
    <property type="nucleotide sequence ID" value="NZ_QRCM01000001.1"/>
</dbReference>
<evidence type="ECO:0000256" key="1">
    <source>
        <dbReference type="ARBA" id="ARBA00004255"/>
    </source>
</evidence>
<keyword evidence="4" id="KW-0472">Membrane</keyword>
<keyword evidence="2" id="KW-0333">Golgi apparatus</keyword>
<sequence length="217" mass="23671">MTLLAEDLLLLLLDDETGAPLVDGTRMPRVLAGAVLLELALSDVVTPAEDGEDVKKGRLVVRRDPPDDDVLADAVTTIRERTPMKPRPAIERLAKNLQPTILERLVDAGWVREERSRVLGVFPRTRWPEVDGTHERELRTELRAALIDGLDPRERTAALVALLSAVGAAPKVFPDADKKALERRAKEIAQGNWAGEAVRKAVEAIDAAVLVAVVVPV</sequence>
<dbReference type="GO" id="GO:0005737">
    <property type="term" value="C:cytoplasm"/>
    <property type="evidence" value="ECO:0007669"/>
    <property type="project" value="UniProtKB-ARBA"/>
</dbReference>
<gene>
    <name evidence="5" type="ORF">DW322_00465</name>
</gene>
<dbReference type="EMBL" id="QRCM01000001">
    <property type="protein sequence ID" value="TXG88989.1"/>
    <property type="molecule type" value="Genomic_DNA"/>
</dbReference>
<name>A0A6P2C8D7_9NOCA</name>
<dbReference type="Pfam" id="PF05719">
    <property type="entry name" value="GPP34"/>
    <property type="match status" value="1"/>
</dbReference>